<evidence type="ECO:0000256" key="2">
    <source>
        <dbReference type="ARBA" id="ARBA00022485"/>
    </source>
</evidence>
<reference evidence="15" key="1">
    <citation type="submission" date="2016-10" db="EMBL/GenBank/DDBJ databases">
        <authorList>
            <person name="Varghese N."/>
            <person name="Submissions S."/>
        </authorList>
    </citation>
    <scope>NUCLEOTIDE SEQUENCE [LARGE SCALE GENOMIC DNA]</scope>
    <source>
        <strain evidence="15">CGMCC 1.10228</strain>
    </source>
</reference>
<dbReference type="AlphaFoldDB" id="A0A1G7YKU5"/>
<gene>
    <name evidence="14" type="ORF">SAMN04488136_105162</name>
</gene>
<keyword evidence="8" id="KW-0411">Iron-sulfur</keyword>
<accession>A0A1G7YKU5</accession>
<keyword evidence="6" id="KW-0560">Oxidoreductase</keyword>
<evidence type="ECO:0000256" key="11">
    <source>
        <dbReference type="ARBA" id="ARBA00060924"/>
    </source>
</evidence>
<keyword evidence="5" id="KW-0274">FAD</keyword>
<evidence type="ECO:0000256" key="10">
    <source>
        <dbReference type="ARBA" id="ARBA00051291"/>
    </source>
</evidence>
<dbReference type="OrthoDB" id="9811557at2"/>
<dbReference type="Pfam" id="PF13183">
    <property type="entry name" value="Fer4_8"/>
    <property type="match status" value="1"/>
</dbReference>
<dbReference type="InterPro" id="IPR017896">
    <property type="entry name" value="4Fe4S_Fe-S-bd"/>
</dbReference>
<feature type="domain" description="FAD-binding PCMH-type" evidence="13">
    <location>
        <begin position="48"/>
        <end position="276"/>
    </location>
</feature>
<dbReference type="Gene3D" id="3.30.465.10">
    <property type="match status" value="1"/>
</dbReference>
<evidence type="ECO:0000256" key="7">
    <source>
        <dbReference type="ARBA" id="ARBA00023004"/>
    </source>
</evidence>
<dbReference type="GO" id="GO:0051539">
    <property type="term" value="F:4 iron, 4 sulfur cluster binding"/>
    <property type="evidence" value="ECO:0007669"/>
    <property type="project" value="UniProtKB-KW"/>
</dbReference>
<dbReference type="GO" id="GO:0004458">
    <property type="term" value="F:D-lactate dehydrogenase (cytochrome) activity"/>
    <property type="evidence" value="ECO:0007669"/>
    <property type="project" value="TreeGrafter"/>
</dbReference>
<dbReference type="InterPro" id="IPR016166">
    <property type="entry name" value="FAD-bd_PCMH"/>
</dbReference>
<dbReference type="InterPro" id="IPR016164">
    <property type="entry name" value="FAD-linked_Oxase-like_C"/>
</dbReference>
<dbReference type="GO" id="GO:0008720">
    <property type="term" value="F:D-lactate dehydrogenase (NAD+) activity"/>
    <property type="evidence" value="ECO:0007669"/>
    <property type="project" value="TreeGrafter"/>
</dbReference>
<keyword evidence="3" id="KW-0285">Flavoprotein</keyword>
<dbReference type="GO" id="GO:0071949">
    <property type="term" value="F:FAD binding"/>
    <property type="evidence" value="ECO:0007669"/>
    <property type="project" value="InterPro"/>
</dbReference>
<evidence type="ECO:0000256" key="3">
    <source>
        <dbReference type="ARBA" id="ARBA00022630"/>
    </source>
</evidence>
<dbReference type="Gene3D" id="1.10.45.10">
    <property type="entry name" value="Vanillyl-alcohol Oxidase, Chain A, domain 4"/>
    <property type="match status" value="1"/>
</dbReference>
<comment type="similarity">
    <text evidence="11">In the N-terminal section; belongs to the FAD-binding oxidoreductase/transferase type 4 family.</text>
</comment>
<dbReference type="InterPro" id="IPR017900">
    <property type="entry name" value="4Fe4S_Fe_S_CS"/>
</dbReference>
<dbReference type="RefSeq" id="WP_093271025.1">
    <property type="nucleotide sequence ID" value="NZ_FNDD01000005.1"/>
</dbReference>
<dbReference type="Pfam" id="PF01565">
    <property type="entry name" value="FAD_binding_4"/>
    <property type="match status" value="1"/>
</dbReference>
<name>A0A1G7YKU5_9VIBR</name>
<dbReference type="InterPro" id="IPR016169">
    <property type="entry name" value="FAD-bd_PCMH_sub2"/>
</dbReference>
<dbReference type="PANTHER" id="PTHR11748">
    <property type="entry name" value="D-LACTATE DEHYDROGENASE"/>
    <property type="match status" value="1"/>
</dbReference>
<evidence type="ECO:0000256" key="1">
    <source>
        <dbReference type="ARBA" id="ARBA00001974"/>
    </source>
</evidence>
<keyword evidence="4" id="KW-0479">Metal-binding</keyword>
<comment type="cofactor">
    <cofactor evidence="1">
        <name>FAD</name>
        <dbReference type="ChEBI" id="CHEBI:57692"/>
    </cofactor>
</comment>
<dbReference type="EMBL" id="FNDD01000005">
    <property type="protein sequence ID" value="SDG96460.1"/>
    <property type="molecule type" value="Genomic_DNA"/>
</dbReference>
<dbReference type="InterPro" id="IPR036318">
    <property type="entry name" value="FAD-bd_PCMH-like_sf"/>
</dbReference>
<evidence type="ECO:0000256" key="8">
    <source>
        <dbReference type="ARBA" id="ARBA00023014"/>
    </source>
</evidence>
<dbReference type="GO" id="GO:0051990">
    <property type="term" value="F:(R)-2-hydroxyglutarate dehydrogenase activity"/>
    <property type="evidence" value="ECO:0007669"/>
    <property type="project" value="UniProtKB-EC"/>
</dbReference>
<dbReference type="InterPro" id="IPR004113">
    <property type="entry name" value="FAD-bd_oxidored_4_C"/>
</dbReference>
<organism evidence="14 15">
    <name type="scientific">Vibrio xiamenensis</name>
    <dbReference type="NCBI Taxonomy" id="861298"/>
    <lineage>
        <taxon>Bacteria</taxon>
        <taxon>Pseudomonadati</taxon>
        <taxon>Pseudomonadota</taxon>
        <taxon>Gammaproteobacteria</taxon>
        <taxon>Vibrionales</taxon>
        <taxon>Vibrionaceae</taxon>
        <taxon>Vibrio</taxon>
    </lineage>
</organism>
<proteinExistence type="inferred from homology"/>
<dbReference type="SUPFAM" id="SSF56176">
    <property type="entry name" value="FAD-binding/transporter-associated domain-like"/>
    <property type="match status" value="1"/>
</dbReference>
<evidence type="ECO:0000259" key="13">
    <source>
        <dbReference type="PROSITE" id="PS51387"/>
    </source>
</evidence>
<dbReference type="PROSITE" id="PS51387">
    <property type="entry name" value="FAD_PCMH"/>
    <property type="match status" value="1"/>
</dbReference>
<evidence type="ECO:0000256" key="5">
    <source>
        <dbReference type="ARBA" id="ARBA00022827"/>
    </source>
</evidence>
<dbReference type="SUPFAM" id="SSF55103">
    <property type="entry name" value="FAD-linked oxidases, C-terminal domain"/>
    <property type="match status" value="1"/>
</dbReference>
<dbReference type="GO" id="GO:1903457">
    <property type="term" value="P:lactate catabolic process"/>
    <property type="evidence" value="ECO:0007669"/>
    <property type="project" value="TreeGrafter"/>
</dbReference>
<evidence type="ECO:0000313" key="15">
    <source>
        <dbReference type="Proteomes" id="UP000198854"/>
    </source>
</evidence>
<dbReference type="FunFam" id="3.30.70.2740:FF:000003">
    <property type="entry name" value="Oxidoreductase, FAD-binding, putative"/>
    <property type="match status" value="1"/>
</dbReference>
<evidence type="ECO:0000256" key="4">
    <source>
        <dbReference type="ARBA" id="ARBA00022723"/>
    </source>
</evidence>
<keyword evidence="7" id="KW-0408">Iron</keyword>
<dbReference type="Pfam" id="PF02913">
    <property type="entry name" value="FAD-oxidase_C"/>
    <property type="match status" value="1"/>
</dbReference>
<protein>
    <recommendedName>
        <fullName evidence="12">D-2-hydroxyglutarate dehydrogenase</fullName>
        <ecNumber evidence="9">1.1.99.39</ecNumber>
    </recommendedName>
</protein>
<dbReference type="EC" id="1.1.99.39" evidence="9"/>
<dbReference type="PROSITE" id="PS00198">
    <property type="entry name" value="4FE4S_FER_1"/>
    <property type="match status" value="1"/>
</dbReference>
<dbReference type="PANTHER" id="PTHR11748:SF119">
    <property type="entry name" value="D-2-HYDROXYGLUTARATE DEHYDROGENASE"/>
    <property type="match status" value="1"/>
</dbReference>
<dbReference type="SUPFAM" id="SSF46548">
    <property type="entry name" value="alpha-helical ferredoxin"/>
    <property type="match status" value="1"/>
</dbReference>
<dbReference type="InterPro" id="IPR016171">
    <property type="entry name" value="Vanillyl_alc_oxidase_C-sub2"/>
</dbReference>
<comment type="catalytic activity">
    <reaction evidence="10">
        <text>(R)-2-hydroxyglutarate + A = 2-oxoglutarate + AH2</text>
        <dbReference type="Rhea" id="RHEA:38295"/>
        <dbReference type="ChEBI" id="CHEBI:13193"/>
        <dbReference type="ChEBI" id="CHEBI:15801"/>
        <dbReference type="ChEBI" id="CHEBI:16810"/>
        <dbReference type="ChEBI" id="CHEBI:17499"/>
        <dbReference type="EC" id="1.1.99.39"/>
    </reaction>
    <physiologicalReaction direction="left-to-right" evidence="10">
        <dbReference type="Rhea" id="RHEA:38296"/>
    </physiologicalReaction>
</comment>
<dbReference type="InterPro" id="IPR006094">
    <property type="entry name" value="Oxid_FAD_bind_N"/>
</dbReference>
<keyword evidence="15" id="KW-1185">Reference proteome</keyword>
<keyword evidence="2" id="KW-0004">4Fe-4S</keyword>
<evidence type="ECO:0000313" key="14">
    <source>
        <dbReference type="EMBL" id="SDG96460.1"/>
    </source>
</evidence>
<evidence type="ECO:0000256" key="12">
    <source>
        <dbReference type="ARBA" id="ARBA00067680"/>
    </source>
</evidence>
<dbReference type="GO" id="GO:0046872">
    <property type="term" value="F:metal ion binding"/>
    <property type="evidence" value="ECO:0007669"/>
    <property type="project" value="UniProtKB-KW"/>
</dbReference>
<evidence type="ECO:0000256" key="6">
    <source>
        <dbReference type="ARBA" id="ARBA00023002"/>
    </source>
</evidence>
<dbReference type="Proteomes" id="UP000198854">
    <property type="component" value="Unassembled WGS sequence"/>
</dbReference>
<evidence type="ECO:0000256" key="9">
    <source>
        <dbReference type="ARBA" id="ARBA00039003"/>
    </source>
</evidence>
<dbReference type="Gene3D" id="3.30.70.2740">
    <property type="match status" value="1"/>
</dbReference>
<dbReference type="STRING" id="861298.SAMN04488136_105162"/>
<sequence>MLPRLELQNNVDPVVVNFLKELQSQGFSGDVETQYSSRLAVATDNSVYQQLPQAVIHPRTTQDVALIGRVACRSDYERVTFSPRGGGTGTNGQSLTKGVVVDLSRYMNKILEVNEQEGWVRVQTGVVKDQLNDAVRPYGYFFSPDLSTSNRATLGGMINTDASGQGSLKYGKTSDHVLSLQAVFADGSVLETDLSHGVPESGEYAFQALKVTEQVCRDKRQQIVDKFPPLNRFLTGYDLKNALDEQSDSFDITRVLCGSEGSLAFITEAKLNLTPIPKARTLVNIKYNSFDSALRNAPLMVEAKALSVETVDSKVLNLAKQDIVWHTVSDLITDVPGQEMLGINIVEFAGQDQSENQALVASLTARIEQMMANGEAGIIGYQVCDDLPSINRIYNMRKKAVGLLGAAKGRAKPVPFTEDTCVPPENLADFIAEFRELLDSKQLAYGMFGHVDAGVLHVRPALDICDPAQERMMHEISDQVVKLVAKYGGLMWGEHGKGYRSEYGPEFFGEELFTELRRVKAAFDPHNKMNPGKICTPLDSDFELVKVTDTKRGYFDRQIDVKVRDSFKQAMECNGNGLCFNYDTASPMCPSMKVTADRRHSPKGRAGLVREWLRQLTEQGIDILDLEQQTLNATTPVKALLERVRNRINQPKEYDFSHEVYEAMNGCLACKACASQCPIKVDVPSFRSRFLNIYHSRYQRPAKDYLVANIETLLPIMAKAPKLVNGVIKQSWVKNLTASTIGYVDTPLLSTPTLAKRTKSVKTFDMRELSMLSESERENHVLIVQDPFTSYYDADVVEDFVKLVLRLGKTPVLLPFKPNGKAEHIKGFLKKFAKTAQNTAAFLTQVAELDIAMVGVDPALVLCYRDEYNEILADKRGHFNVLSVHEWMLPRLTSFAIEAKDSSEPWYLLGHCTEKTKMPNSEKEWGQIFAHFGAQLQPVAVGCCGMAGTFGHEVDKLQMSKDIYALSWRGQLDSLPKERCLITGYSCRSQVKRFEHYQAKHPLQALLQLV</sequence>